<evidence type="ECO:0000313" key="3">
    <source>
        <dbReference type="Proteomes" id="UP000617628"/>
    </source>
</evidence>
<proteinExistence type="predicted"/>
<organism evidence="2 3">
    <name type="scientific">Pelagicoccus mobilis</name>
    <dbReference type="NCBI Taxonomy" id="415221"/>
    <lineage>
        <taxon>Bacteria</taxon>
        <taxon>Pseudomonadati</taxon>
        <taxon>Verrucomicrobiota</taxon>
        <taxon>Opitutia</taxon>
        <taxon>Puniceicoccales</taxon>
        <taxon>Pelagicoccaceae</taxon>
        <taxon>Pelagicoccus</taxon>
    </lineage>
</organism>
<dbReference type="EMBL" id="JAENIL010000019">
    <property type="protein sequence ID" value="MBK1877577.1"/>
    <property type="molecule type" value="Genomic_DNA"/>
</dbReference>
<reference evidence="2" key="1">
    <citation type="submission" date="2021-01" db="EMBL/GenBank/DDBJ databases">
        <title>Modified the classification status of verrucomicrobia.</title>
        <authorList>
            <person name="Feng X."/>
        </authorList>
    </citation>
    <scope>NUCLEOTIDE SEQUENCE</scope>
    <source>
        <strain evidence="2">KCTC 13126</strain>
    </source>
</reference>
<sequence length="400" mass="44211">MNKGIQKFYLGSDLAVAIFGTVLALMLFATKASAAGESAPPEDFEASKIVLMLFGHNGEVATRDFVTVYNRINQHKVRVKRHDSKAYEERDLTSEEFELLANRIWALRDRARIPNEFKTDLAQIGVPGVTRLTVSMRVRPSQNFTSFNLSSGSGVLDPEIKAVARNLVEIGGLASSHESETKVAGVPSGDKQPTENPQDASSGEPTGSPSNPFHKAFENIKGGISDLDKVDTPAEASQTNDNDLTRFSAESYLTSGYYQVPRFRLNIVGLREDGRSFKRGEITIGEFGKDAPWIHYYDTNENNPIGHQRKLSLSECQRIDELVRGLQHKPSSPKTFQAELSNFGLDRIFQYNLSLSMRPKTSTGLNHFSIQQGEGNHSTVDEDAASLVRELLAISGFLKN</sequence>
<accession>A0A934RVH6</accession>
<evidence type="ECO:0000256" key="1">
    <source>
        <dbReference type="SAM" id="MobiDB-lite"/>
    </source>
</evidence>
<dbReference type="RefSeq" id="WP_200355788.1">
    <property type="nucleotide sequence ID" value="NZ_JAENIL010000019.1"/>
</dbReference>
<dbReference type="AlphaFoldDB" id="A0A934RVH6"/>
<name>A0A934RVH6_9BACT</name>
<feature type="compositionally biased region" description="Polar residues" evidence="1">
    <location>
        <begin position="194"/>
        <end position="211"/>
    </location>
</feature>
<dbReference type="Proteomes" id="UP000617628">
    <property type="component" value="Unassembled WGS sequence"/>
</dbReference>
<keyword evidence="3" id="KW-1185">Reference proteome</keyword>
<gene>
    <name evidence="2" type="ORF">JIN87_11910</name>
</gene>
<evidence type="ECO:0000313" key="2">
    <source>
        <dbReference type="EMBL" id="MBK1877577.1"/>
    </source>
</evidence>
<feature type="region of interest" description="Disordered" evidence="1">
    <location>
        <begin position="176"/>
        <end position="216"/>
    </location>
</feature>
<comment type="caution">
    <text evidence="2">The sequence shown here is derived from an EMBL/GenBank/DDBJ whole genome shotgun (WGS) entry which is preliminary data.</text>
</comment>
<protein>
    <submittedName>
        <fullName evidence="2">Uncharacterized protein</fullName>
    </submittedName>
</protein>